<protein>
    <submittedName>
        <fullName evidence="2">Uncharacterized protein</fullName>
    </submittedName>
</protein>
<dbReference type="Proteomes" id="UP001500730">
    <property type="component" value="Unassembled WGS sequence"/>
</dbReference>
<feature type="region of interest" description="Disordered" evidence="1">
    <location>
        <begin position="25"/>
        <end position="68"/>
    </location>
</feature>
<dbReference type="EMBL" id="BAAARE010000039">
    <property type="protein sequence ID" value="GAA2502538.1"/>
    <property type="molecule type" value="Genomic_DNA"/>
</dbReference>
<evidence type="ECO:0000256" key="1">
    <source>
        <dbReference type="SAM" id="MobiDB-lite"/>
    </source>
</evidence>
<reference evidence="2 3" key="1">
    <citation type="journal article" date="2019" name="Int. J. Syst. Evol. Microbiol.">
        <title>The Global Catalogue of Microorganisms (GCM) 10K type strain sequencing project: providing services to taxonomists for standard genome sequencing and annotation.</title>
        <authorList>
            <consortium name="The Broad Institute Genomics Platform"/>
            <consortium name="The Broad Institute Genome Sequencing Center for Infectious Disease"/>
            <person name="Wu L."/>
            <person name="Ma J."/>
        </authorList>
    </citation>
    <scope>NUCLEOTIDE SEQUENCE [LARGE SCALE GENOMIC DNA]</scope>
    <source>
        <strain evidence="2 3">JCM 16259</strain>
    </source>
</reference>
<gene>
    <name evidence="2" type="ORF">GCM10009858_45840</name>
</gene>
<accession>A0ABN3MIB9</accession>
<comment type="caution">
    <text evidence="2">The sequence shown here is derived from an EMBL/GenBank/DDBJ whole genome shotgun (WGS) entry which is preliminary data.</text>
</comment>
<organism evidence="2 3">
    <name type="scientific">Terrabacter carboxydivorans</name>
    <dbReference type="NCBI Taxonomy" id="619730"/>
    <lineage>
        <taxon>Bacteria</taxon>
        <taxon>Bacillati</taxon>
        <taxon>Actinomycetota</taxon>
        <taxon>Actinomycetes</taxon>
        <taxon>Micrococcales</taxon>
        <taxon>Intrasporangiaceae</taxon>
        <taxon>Terrabacter</taxon>
    </lineage>
</organism>
<sequence length="83" mass="9010">MRLPTLPPKGAIIRRTSTLDVLRRQLNPPCNPRFVRETRSANTRQAPSKDPTGARRDPTTTVASVSAGDGFKAAAPSVAWRIS</sequence>
<keyword evidence="3" id="KW-1185">Reference proteome</keyword>
<evidence type="ECO:0000313" key="2">
    <source>
        <dbReference type="EMBL" id="GAA2502538.1"/>
    </source>
</evidence>
<evidence type="ECO:0000313" key="3">
    <source>
        <dbReference type="Proteomes" id="UP001500730"/>
    </source>
</evidence>
<proteinExistence type="predicted"/>
<name>A0ABN3MIB9_9MICO</name>